<proteinExistence type="predicted"/>
<name>A0A7N2R5K2_QUELO</name>
<dbReference type="EMBL" id="LRBV02000005">
    <property type="status" value="NOT_ANNOTATED_CDS"/>
    <property type="molecule type" value="Genomic_DNA"/>
</dbReference>
<organism evidence="2 3">
    <name type="scientific">Quercus lobata</name>
    <name type="common">Valley oak</name>
    <dbReference type="NCBI Taxonomy" id="97700"/>
    <lineage>
        <taxon>Eukaryota</taxon>
        <taxon>Viridiplantae</taxon>
        <taxon>Streptophyta</taxon>
        <taxon>Embryophyta</taxon>
        <taxon>Tracheophyta</taxon>
        <taxon>Spermatophyta</taxon>
        <taxon>Magnoliopsida</taxon>
        <taxon>eudicotyledons</taxon>
        <taxon>Gunneridae</taxon>
        <taxon>Pentapetalae</taxon>
        <taxon>rosids</taxon>
        <taxon>fabids</taxon>
        <taxon>Fagales</taxon>
        <taxon>Fagaceae</taxon>
        <taxon>Quercus</taxon>
    </lineage>
</organism>
<dbReference type="Pfam" id="PF13041">
    <property type="entry name" value="PPR_2"/>
    <property type="match status" value="1"/>
</dbReference>
<protein>
    <recommendedName>
        <fullName evidence="4">Pentatricopeptide repeat-containing protein</fullName>
    </recommendedName>
</protein>
<dbReference type="GO" id="GO:0003723">
    <property type="term" value="F:RNA binding"/>
    <property type="evidence" value="ECO:0007669"/>
    <property type="project" value="InterPro"/>
</dbReference>
<keyword evidence="1" id="KW-0677">Repeat</keyword>
<dbReference type="Gene3D" id="1.25.40.10">
    <property type="entry name" value="Tetratricopeptide repeat domain"/>
    <property type="match status" value="2"/>
</dbReference>
<dbReference type="PANTHER" id="PTHR47926">
    <property type="entry name" value="PENTATRICOPEPTIDE REPEAT-CONTAINING PROTEIN"/>
    <property type="match status" value="1"/>
</dbReference>
<dbReference type="Proteomes" id="UP000594261">
    <property type="component" value="Chromosome 5"/>
</dbReference>
<evidence type="ECO:0000313" key="3">
    <source>
        <dbReference type="Proteomes" id="UP000594261"/>
    </source>
</evidence>
<dbReference type="EnsemblPlants" id="QL05p074297:mrna">
    <property type="protein sequence ID" value="QL05p074297:mrna"/>
    <property type="gene ID" value="QL05p074297"/>
</dbReference>
<keyword evidence="3" id="KW-1185">Reference proteome</keyword>
<evidence type="ECO:0000313" key="2">
    <source>
        <dbReference type="EnsemblPlants" id="QL05p074297:mrna"/>
    </source>
</evidence>
<accession>A0A7N2R5K2</accession>
<reference evidence="2" key="2">
    <citation type="submission" date="2021-01" db="UniProtKB">
        <authorList>
            <consortium name="EnsemblPlants"/>
        </authorList>
    </citation>
    <scope>IDENTIFICATION</scope>
</reference>
<dbReference type="InterPro" id="IPR011990">
    <property type="entry name" value="TPR-like_helical_dom_sf"/>
</dbReference>
<evidence type="ECO:0000256" key="1">
    <source>
        <dbReference type="ARBA" id="ARBA00022737"/>
    </source>
</evidence>
<reference evidence="2 3" key="1">
    <citation type="journal article" date="2016" name="G3 (Bethesda)">
        <title>First Draft Assembly and Annotation of the Genome of a California Endemic Oak Quercus lobata Nee (Fagaceae).</title>
        <authorList>
            <person name="Sork V.L."/>
            <person name="Fitz-Gibbon S.T."/>
            <person name="Puiu D."/>
            <person name="Crepeau M."/>
            <person name="Gugger P.F."/>
            <person name="Sherman R."/>
            <person name="Stevens K."/>
            <person name="Langley C.H."/>
            <person name="Pellegrini M."/>
            <person name="Salzberg S.L."/>
        </authorList>
    </citation>
    <scope>NUCLEOTIDE SEQUENCE [LARGE SCALE GENOMIC DNA]</scope>
    <source>
        <strain evidence="2 3">cv. SW786</strain>
    </source>
</reference>
<sequence>MCERVEDVYVVFQSLPERNSVFMLNWVIVRLVWIYRRCQKSDSWCCSYPRLVTWNSLLATYCVHNKEAIAFKLVMDRQGFGLELDVYTYTSVISACFDEAHIKHGKSLHGLVIKRGLEKSVPISNALISMYLKSKNRRMEDALLIFDTMELKDRDSWNPILTGFLQLGFKMPGNSWGMNSGINPGILIAATHYQISGYARTAAWIVLDLIRLGAIFYAIICPKPPPCATSEQIRIFEEVIATLVLRNRASIRGNSMRSTEHF</sequence>
<dbReference type="Gramene" id="QL05p074297:mrna">
    <property type="protein sequence ID" value="QL05p074297:mrna"/>
    <property type="gene ID" value="QL05p074297"/>
</dbReference>
<dbReference type="InterPro" id="IPR002885">
    <property type="entry name" value="PPR_rpt"/>
</dbReference>
<dbReference type="GO" id="GO:0009451">
    <property type="term" value="P:RNA modification"/>
    <property type="evidence" value="ECO:0007669"/>
    <property type="project" value="InterPro"/>
</dbReference>
<dbReference type="InParanoid" id="A0A7N2R5K2"/>
<dbReference type="AlphaFoldDB" id="A0A7N2R5K2"/>
<dbReference type="InterPro" id="IPR046960">
    <property type="entry name" value="PPR_At4g14850-like_plant"/>
</dbReference>
<evidence type="ECO:0008006" key="4">
    <source>
        <dbReference type="Google" id="ProtNLM"/>
    </source>
</evidence>